<evidence type="ECO:0000256" key="2">
    <source>
        <dbReference type="ARBA" id="ARBA00022679"/>
    </source>
</evidence>
<keyword evidence="2" id="KW-0808">Transferase</keyword>
<evidence type="ECO:0000256" key="1">
    <source>
        <dbReference type="ARBA" id="ARBA00005771"/>
    </source>
</evidence>
<comment type="similarity">
    <text evidence="1">Belongs to the sulfotransferase 1 family.</text>
</comment>
<sequence>MQLTKYLAVVGTNWTHEIVQMVLNKSAEFAPMLACFENLSHEALQKLPSPRVLGTHLPLRFLPPKITERAKIVCVFRNPKDVAVSLHNYMCHINFLNYNATWNNYYKLFVNGDVPCGDWFDHVQDWERVITEHKTAQILTLKYEDMKQNLQETVSRIANFLCVDLGPKLTFEIANKCEFEAQYAERTTNVHEVIAKLTKDTPNFLYRKGEVGEWKNWFSVAQSEEFDKLYQERMKNSNLKLRYS</sequence>
<dbReference type="SUPFAM" id="SSF52540">
    <property type="entry name" value="P-loop containing nucleoside triphosphate hydrolases"/>
    <property type="match status" value="1"/>
</dbReference>
<dbReference type="Pfam" id="PF00685">
    <property type="entry name" value="Sulfotransfer_1"/>
    <property type="match status" value="1"/>
</dbReference>
<comment type="caution">
    <text evidence="4">The sequence shown here is derived from an EMBL/GenBank/DDBJ whole genome shotgun (WGS) entry which is preliminary data.</text>
</comment>
<reference evidence="4 5" key="1">
    <citation type="submission" date="2022-12" db="EMBL/GenBank/DDBJ databases">
        <title>Chromosome-level genome of Tegillarca granosa.</title>
        <authorList>
            <person name="Kim J."/>
        </authorList>
    </citation>
    <scope>NUCLEOTIDE SEQUENCE [LARGE SCALE GENOMIC DNA]</scope>
    <source>
        <strain evidence="4">Teg-2019</strain>
        <tissue evidence="4">Adductor muscle</tissue>
    </source>
</reference>
<evidence type="ECO:0000259" key="3">
    <source>
        <dbReference type="Pfam" id="PF00685"/>
    </source>
</evidence>
<keyword evidence="5" id="KW-1185">Reference proteome</keyword>
<dbReference type="EMBL" id="JARBDR010000342">
    <property type="protein sequence ID" value="KAJ8314230.1"/>
    <property type="molecule type" value="Genomic_DNA"/>
</dbReference>
<dbReference type="Gene3D" id="3.40.50.300">
    <property type="entry name" value="P-loop containing nucleotide triphosphate hydrolases"/>
    <property type="match status" value="1"/>
</dbReference>
<evidence type="ECO:0000313" key="4">
    <source>
        <dbReference type="EMBL" id="KAJ8314230.1"/>
    </source>
</evidence>
<dbReference type="InterPro" id="IPR027417">
    <property type="entry name" value="P-loop_NTPase"/>
</dbReference>
<name>A0ABQ9FD66_TEGGR</name>
<dbReference type="InterPro" id="IPR000863">
    <property type="entry name" value="Sulfotransferase_dom"/>
</dbReference>
<dbReference type="Proteomes" id="UP001217089">
    <property type="component" value="Unassembled WGS sequence"/>
</dbReference>
<evidence type="ECO:0000313" key="5">
    <source>
        <dbReference type="Proteomes" id="UP001217089"/>
    </source>
</evidence>
<organism evidence="4 5">
    <name type="scientific">Tegillarca granosa</name>
    <name type="common">Malaysian cockle</name>
    <name type="synonym">Anadara granosa</name>
    <dbReference type="NCBI Taxonomy" id="220873"/>
    <lineage>
        <taxon>Eukaryota</taxon>
        <taxon>Metazoa</taxon>
        <taxon>Spiralia</taxon>
        <taxon>Lophotrochozoa</taxon>
        <taxon>Mollusca</taxon>
        <taxon>Bivalvia</taxon>
        <taxon>Autobranchia</taxon>
        <taxon>Pteriomorphia</taxon>
        <taxon>Arcoida</taxon>
        <taxon>Arcoidea</taxon>
        <taxon>Arcidae</taxon>
        <taxon>Tegillarca</taxon>
    </lineage>
</organism>
<gene>
    <name evidence="4" type="ORF">KUTeg_008791</name>
</gene>
<proteinExistence type="inferred from homology"/>
<dbReference type="PANTHER" id="PTHR11783">
    <property type="entry name" value="SULFOTRANSFERASE SULT"/>
    <property type="match status" value="1"/>
</dbReference>
<feature type="domain" description="Sulfotransferase" evidence="3">
    <location>
        <begin position="11"/>
        <end position="237"/>
    </location>
</feature>
<accession>A0ABQ9FD66</accession>
<protein>
    <recommendedName>
        <fullName evidence="3">Sulfotransferase domain-containing protein</fullName>
    </recommendedName>
</protein>